<keyword evidence="3" id="KW-1185">Reference proteome</keyword>
<keyword evidence="1" id="KW-0732">Signal</keyword>
<gene>
    <name evidence="2" type="ORF">SCLTRI_LOCUS5190</name>
</gene>
<name>A0A8H2ZQF6_9HELO</name>
<sequence length="149" mass="17389">MLSSKLNILLIFHRALSFFQFLATHWRTGLQGVDASQERLWKEHLAADPATNHWIIVEENAISKIVGGCLWKWHEGNPFPDGISKPNVYWWPEGEAKEFCKTIHDAKDPMDAWSRGVGRLMEWENTRIDEMGIEGFIEANELCRRFYEK</sequence>
<dbReference type="AlphaFoldDB" id="A0A8H2ZQF6"/>
<dbReference type="EMBL" id="CAJHIA010000014">
    <property type="protein sequence ID" value="CAD6445360.1"/>
    <property type="molecule type" value="Genomic_DNA"/>
</dbReference>
<evidence type="ECO:0000256" key="1">
    <source>
        <dbReference type="SAM" id="SignalP"/>
    </source>
</evidence>
<evidence type="ECO:0000313" key="3">
    <source>
        <dbReference type="Proteomes" id="UP000624404"/>
    </source>
</evidence>
<evidence type="ECO:0000313" key="2">
    <source>
        <dbReference type="EMBL" id="CAD6445360.1"/>
    </source>
</evidence>
<dbReference type="Proteomes" id="UP000624404">
    <property type="component" value="Unassembled WGS sequence"/>
</dbReference>
<protein>
    <submittedName>
        <fullName evidence="2">3e975338-00b4-4f1f-9019-0b41ae9485fd-CDS</fullName>
    </submittedName>
</protein>
<proteinExistence type="predicted"/>
<comment type="caution">
    <text evidence="2">The sequence shown here is derived from an EMBL/GenBank/DDBJ whole genome shotgun (WGS) entry which is preliminary data.</text>
</comment>
<reference evidence="2" key="1">
    <citation type="submission" date="2020-10" db="EMBL/GenBank/DDBJ databases">
        <authorList>
            <person name="Kusch S."/>
        </authorList>
    </citation>
    <scope>NUCLEOTIDE SEQUENCE</scope>
    <source>
        <strain evidence="2">SwB9</strain>
    </source>
</reference>
<feature type="chain" id="PRO_5034469979" evidence="1">
    <location>
        <begin position="18"/>
        <end position="149"/>
    </location>
</feature>
<dbReference type="OrthoDB" id="410198at2759"/>
<accession>A0A8H2ZQF6</accession>
<organism evidence="2 3">
    <name type="scientific">Sclerotinia trifoliorum</name>
    <dbReference type="NCBI Taxonomy" id="28548"/>
    <lineage>
        <taxon>Eukaryota</taxon>
        <taxon>Fungi</taxon>
        <taxon>Dikarya</taxon>
        <taxon>Ascomycota</taxon>
        <taxon>Pezizomycotina</taxon>
        <taxon>Leotiomycetes</taxon>
        <taxon>Helotiales</taxon>
        <taxon>Sclerotiniaceae</taxon>
        <taxon>Sclerotinia</taxon>
    </lineage>
</organism>
<feature type="signal peptide" evidence="1">
    <location>
        <begin position="1"/>
        <end position="17"/>
    </location>
</feature>